<evidence type="ECO:0000256" key="4">
    <source>
        <dbReference type="ARBA" id="ARBA00023136"/>
    </source>
</evidence>
<proteinExistence type="predicted"/>
<evidence type="ECO:0000256" key="2">
    <source>
        <dbReference type="ARBA" id="ARBA00022692"/>
    </source>
</evidence>
<dbReference type="PANTHER" id="PTHR36985:SF1">
    <property type="entry name" value="TRANSLOCATION AND ASSEMBLY MODULE SUBUNIT TAMB"/>
    <property type="match status" value="1"/>
</dbReference>
<dbReference type="AlphaFoldDB" id="A0A5J6WV77"/>
<dbReference type="GO" id="GO:0005886">
    <property type="term" value="C:plasma membrane"/>
    <property type="evidence" value="ECO:0007669"/>
    <property type="project" value="InterPro"/>
</dbReference>
<keyword evidence="4" id="KW-0472">Membrane</keyword>
<dbReference type="GO" id="GO:0009306">
    <property type="term" value="P:protein secretion"/>
    <property type="evidence" value="ECO:0007669"/>
    <property type="project" value="InterPro"/>
</dbReference>
<dbReference type="PANTHER" id="PTHR36985">
    <property type="entry name" value="TRANSLOCATION AND ASSEMBLY MODULE SUBUNIT TAMB"/>
    <property type="match status" value="1"/>
</dbReference>
<dbReference type="RefSeq" id="WP_193000728.1">
    <property type="nucleotide sequence ID" value="NZ_CP040449.1"/>
</dbReference>
<dbReference type="Proteomes" id="UP000594034">
    <property type="component" value="Chromosome"/>
</dbReference>
<evidence type="ECO:0000256" key="1">
    <source>
        <dbReference type="ARBA" id="ARBA00004167"/>
    </source>
</evidence>
<keyword evidence="2" id="KW-0812">Transmembrane</keyword>
<keyword evidence="7" id="KW-1185">Reference proteome</keyword>
<organism evidence="6 7">
    <name type="scientific">Aeromonas simiae</name>
    <dbReference type="NCBI Taxonomy" id="218936"/>
    <lineage>
        <taxon>Bacteria</taxon>
        <taxon>Pseudomonadati</taxon>
        <taxon>Pseudomonadota</taxon>
        <taxon>Gammaproteobacteria</taxon>
        <taxon>Aeromonadales</taxon>
        <taxon>Aeromonadaceae</taxon>
        <taxon>Aeromonas</taxon>
    </lineage>
</organism>
<evidence type="ECO:0000313" key="6">
    <source>
        <dbReference type="EMBL" id="QFI55049.1"/>
    </source>
</evidence>
<reference evidence="6 7" key="1">
    <citation type="submission" date="2019-05" db="EMBL/GenBank/DDBJ databases">
        <title>OXA-830, a novel chromosomally encoded expanded-spectrum class D beta-lactamase in Aeromonas simiae.</title>
        <authorList>
            <person name="Zhou W."/>
            <person name="Chen Q."/>
        </authorList>
    </citation>
    <scope>NUCLEOTIDE SEQUENCE [LARGE SCALE GENOMIC DNA]</scope>
    <source>
        <strain evidence="6 7">A6</strain>
    </source>
</reference>
<protein>
    <submittedName>
        <fullName evidence="6">Translocation/assembly module TamB</fullName>
    </submittedName>
</protein>
<gene>
    <name evidence="6" type="ORF">FE240_10340</name>
</gene>
<keyword evidence="3" id="KW-1133">Transmembrane helix</keyword>
<sequence>MKWIKQALLWLLGLLFLLLILVSLLGFTHAGNRFLWQQAKASLPQLKGELVAGQLGYGWTLDDLAWQDELVDVQVRRVVLDWDLGQLLKGRLWIKRLEADQPVIKVAESQSEPEPDDGEPFVWRPLPLRIDVDALALHGMQLALPDMTLAIKEGDIGAHLTRDGLTLRGPRLDGLHLTMLPATTAAAAPAPAQPNEPTGPITLPEVKLPFPVRIEGLELTDTQYRDGELHEVVSRLTLDAGAEGEVVTLDALTLAHEMAEARLSGHLSLTGDYPLALVLDGILGKGLLEGELKGETLKLALDGSVADLALALEAKGPVAATFKGKLAPLDPALPFDASLSWPGLQWPLHKPAAQEASYRLKKGSLTAKGSLDDYRFALASAGEGTDLPPFTLDLKGEGDINQLRKINLTLSALEGSLGIDGKLGWSKGVQWQGKAQFANLNPHALVPELKGALSGQIDSRFNLDEKGGWALALPTLKVDGRLNQYPLSLQGELKGNDKMQWQLPALSFTSGPNKVTARGELRPERWQLDATLAAPQLASLYPGLKGDLNGEVRLRGSEARPELSAQLAGERVYFEGIDLRGVALDGKGTLGEQPAGEVKLNVASLKQEGVELSELALALQGDAPRHTLTLGFKGEPVASQLRLEGGLTKELWRGRLTQLDLDTPLRRWGLKQPWALDVNTQTLLARLGELCLTSRGADLCLHEGQASPQQGSLNLTLANFNLSRLRPWLPDNFQWQAVLSADARASWKGDQHELHARVSTPPGTLVTDDIKTPYRTLALAVDMDSRQAKIDVEFDSEQLGGLRTQVEVRDPQGRGQLGGQLLLRDLKPDAFAPLIPEVRELKGVLAGQARFDGTLKRPLLYGELRLRDGEVQTTSDMVTLTKLDTRLRIEGERADIDGKVLVGKGPLNLGGSLSWASQPMVGRLTIQGSNLEAQYPGMGRLRVTPDIQVSLGEQTEVTGTITVPWARIVVKSLPESAVSLSDDVVIVRDDAPLLPEAAALPLKLRMQVAIGPDVQLDAMGLRTKLVGQLRLSQDEGKPLAGRGEIVLNDGRFLAYGQNLLIKEGKITFGGPLDQPYLNVDAIRNPSTVEDNVTVGVKVTGLASKPKLTVYSDPTMSESERLSYLLRGKGLQTSGEDGGFNGLLVAGAVGQANGVVSDIGETLGLSDVSLDTAGSGDDTQVTLSAYLLPGLQLQYGVGVFSPIAEFKLRYELMPRLYLQAVTGLAQAVDIFYRFEL</sequence>
<name>A0A5J6WV77_9GAMM</name>
<comment type="subcellular location">
    <subcellularLocation>
        <location evidence="1">Membrane</location>
        <topology evidence="1">Single-pass membrane protein</topology>
    </subcellularLocation>
</comment>
<accession>A0A5J6WV77</accession>
<dbReference type="KEGG" id="asim:FE240_10340"/>
<dbReference type="Pfam" id="PF04357">
    <property type="entry name" value="TamB"/>
    <property type="match status" value="1"/>
</dbReference>
<dbReference type="GO" id="GO:0097347">
    <property type="term" value="C:TAM protein secretion complex"/>
    <property type="evidence" value="ECO:0007669"/>
    <property type="project" value="TreeGrafter"/>
</dbReference>
<evidence type="ECO:0000313" key="7">
    <source>
        <dbReference type="Proteomes" id="UP000594034"/>
    </source>
</evidence>
<feature type="domain" description="Translocation and assembly module TamB C-terminal" evidence="5">
    <location>
        <begin position="903"/>
        <end position="1234"/>
    </location>
</feature>
<evidence type="ECO:0000259" key="5">
    <source>
        <dbReference type="Pfam" id="PF04357"/>
    </source>
</evidence>
<evidence type="ECO:0000256" key="3">
    <source>
        <dbReference type="ARBA" id="ARBA00022989"/>
    </source>
</evidence>
<dbReference type="EMBL" id="CP040449">
    <property type="protein sequence ID" value="QFI55049.1"/>
    <property type="molecule type" value="Genomic_DNA"/>
</dbReference>
<dbReference type="InterPro" id="IPR007452">
    <property type="entry name" value="TamB_C"/>
</dbReference>